<feature type="region of interest" description="Disordered" evidence="1">
    <location>
        <begin position="1"/>
        <end position="21"/>
    </location>
</feature>
<organism evidence="2 3">
    <name type="scientific">Carya illinoinensis</name>
    <name type="common">Pecan</name>
    <dbReference type="NCBI Taxonomy" id="32201"/>
    <lineage>
        <taxon>Eukaryota</taxon>
        <taxon>Viridiplantae</taxon>
        <taxon>Streptophyta</taxon>
        <taxon>Embryophyta</taxon>
        <taxon>Tracheophyta</taxon>
        <taxon>Spermatophyta</taxon>
        <taxon>Magnoliopsida</taxon>
        <taxon>eudicotyledons</taxon>
        <taxon>Gunneridae</taxon>
        <taxon>Pentapetalae</taxon>
        <taxon>rosids</taxon>
        <taxon>fabids</taxon>
        <taxon>Fagales</taxon>
        <taxon>Juglandaceae</taxon>
        <taxon>Carya</taxon>
    </lineage>
</organism>
<dbReference type="EMBL" id="CM031835">
    <property type="protein sequence ID" value="KAG6688389.1"/>
    <property type="molecule type" value="Genomic_DNA"/>
</dbReference>
<dbReference type="Proteomes" id="UP000811246">
    <property type="component" value="Chromosome 11"/>
</dbReference>
<comment type="caution">
    <text evidence="2">The sequence shown here is derived from an EMBL/GenBank/DDBJ whole genome shotgun (WGS) entry which is preliminary data.</text>
</comment>
<evidence type="ECO:0000256" key="1">
    <source>
        <dbReference type="SAM" id="MobiDB-lite"/>
    </source>
</evidence>
<proteinExistence type="predicted"/>
<protein>
    <submittedName>
        <fullName evidence="2">Uncharacterized protein</fullName>
    </submittedName>
</protein>
<evidence type="ECO:0000313" key="3">
    <source>
        <dbReference type="Proteomes" id="UP000811246"/>
    </source>
</evidence>
<dbReference type="AlphaFoldDB" id="A0A922J0Y2"/>
<accession>A0A922J0Y2</accession>
<gene>
    <name evidence="2" type="ORF">I3842_11G122400</name>
</gene>
<evidence type="ECO:0000313" key="2">
    <source>
        <dbReference type="EMBL" id="KAG6688389.1"/>
    </source>
</evidence>
<feature type="compositionally biased region" description="Polar residues" evidence="1">
    <location>
        <begin position="1"/>
        <end position="16"/>
    </location>
</feature>
<sequence length="134" mass="15376">MPMQASQPNANSTISVRNRRRRKSEIAPFSLPQCSFALLNRMHCPSLPRCRCSHRHNISPMPTQLRNSNADTIGCPEGVIMAEYRVTTLSWRKREGRASWRNHEGFEITKGFVRLQLGEIVRVKSQRVKSWGEG</sequence>
<name>A0A922J0Y2_CARIL</name>
<reference evidence="2" key="1">
    <citation type="submission" date="2021-01" db="EMBL/GenBank/DDBJ databases">
        <authorList>
            <person name="Lovell J.T."/>
            <person name="Bentley N."/>
            <person name="Bhattarai G."/>
            <person name="Jenkins J.W."/>
            <person name="Sreedasyam A."/>
            <person name="Alarcon Y."/>
            <person name="Bock C."/>
            <person name="Boston L."/>
            <person name="Carlson J."/>
            <person name="Cervantes K."/>
            <person name="Clermont K."/>
            <person name="Krom N."/>
            <person name="Kubenka K."/>
            <person name="Mamidi S."/>
            <person name="Mattison C."/>
            <person name="Monteros M."/>
            <person name="Pisani C."/>
            <person name="Plott C."/>
            <person name="Rajasekar S."/>
            <person name="Rhein H.S."/>
            <person name="Rohla C."/>
            <person name="Song M."/>
            <person name="Hilaire R.S."/>
            <person name="Shu S."/>
            <person name="Wells L."/>
            <person name="Wang X."/>
            <person name="Webber J."/>
            <person name="Heerema R.J."/>
            <person name="Klein P."/>
            <person name="Conner P."/>
            <person name="Grauke L."/>
            <person name="Grimwood J."/>
            <person name="Schmutz J."/>
            <person name="Randall J.J."/>
        </authorList>
    </citation>
    <scope>NUCLEOTIDE SEQUENCE</scope>
    <source>
        <tissue evidence="2">Leaf</tissue>
    </source>
</reference>